<sequence length="488" mass="53993">MTAVFGFAALWLALGAHALAGVGAVDEGRNAAGHPQAMVDAFRGRLFAQASRSALNRTRSGKLFADVVLVLQWNWNKEDRFATTPALRDAYSALFDDIVLIGSPVQDPAAPGRSYDADNPFGVLLCPGAERGFMVYECLSEVMGAYPGRTGYLLLHSDILVNWPQVLRLPLDAMWAHGQYGVTDPLLPYCTHWFQFDLDAPPRPLSFDTVDFGSNFRTDEARAAKVEGVRSWINEGPANPVTSRPIGYQAMWRYLKAVPASVQRNYHRLCGAPCNGTETVAPLMQMCDVFYVPRRFVNEFRVLSRAAFNANLQLELALPMIMCGMQVDRNADLIQLLGQIRPYTLFDPDFTSDTVYHQVPLVGQEGIDAIRRTVHWAIEGNNQSTIIPVYGWHHIVPEDELAVLPAFGQRTVPAEQQPSQQQQQQQGGVVAPAVVAASFMRQAPSTAGPAMLLLVQMCLMMLAIVGTYCYTRRCTRSVPAGRQSCWRV</sequence>
<reference evidence="3 4" key="1">
    <citation type="submission" date="2015-02" db="EMBL/GenBank/DDBJ databases">
        <authorList>
            <person name="Chooi Y.-H."/>
        </authorList>
    </citation>
    <scope>NUCLEOTIDE SEQUENCE [LARGE SCALE GENOMIC DNA]</scope>
    <source>
        <strain evidence="3">E3</strain>
    </source>
</reference>
<dbReference type="PANTHER" id="PTHR31362">
    <property type="entry name" value="GLYCOSYLTRANSFERASE STELLO1-RELATED"/>
    <property type="match status" value="1"/>
</dbReference>
<name>A0A0G4J6I6_PLABS</name>
<feature type="signal peptide" evidence="2">
    <location>
        <begin position="1"/>
        <end position="24"/>
    </location>
</feature>
<dbReference type="PANTHER" id="PTHR31362:SF0">
    <property type="entry name" value="EXOSTOSIN DOMAIN-CONTAINING PROTEIN-RELATED"/>
    <property type="match status" value="1"/>
</dbReference>
<evidence type="ECO:0000256" key="1">
    <source>
        <dbReference type="SAM" id="Phobius"/>
    </source>
</evidence>
<proteinExistence type="predicted"/>
<evidence type="ECO:0000313" key="3">
    <source>
        <dbReference type="EMBL" id="CEP03009.1"/>
    </source>
</evidence>
<keyword evidence="1" id="KW-0472">Membrane</keyword>
<dbReference type="STRING" id="37360.A0A0G4J6I6"/>
<keyword evidence="2" id="KW-0732">Signal</keyword>
<dbReference type="Proteomes" id="UP000039324">
    <property type="component" value="Unassembled WGS sequence"/>
</dbReference>
<keyword evidence="4" id="KW-1185">Reference proteome</keyword>
<organism evidence="3 4">
    <name type="scientific">Plasmodiophora brassicae</name>
    <name type="common">Clubroot disease agent</name>
    <dbReference type="NCBI Taxonomy" id="37360"/>
    <lineage>
        <taxon>Eukaryota</taxon>
        <taxon>Sar</taxon>
        <taxon>Rhizaria</taxon>
        <taxon>Endomyxa</taxon>
        <taxon>Phytomyxea</taxon>
        <taxon>Plasmodiophorida</taxon>
        <taxon>Plasmodiophoridae</taxon>
        <taxon>Plasmodiophora</taxon>
    </lineage>
</organism>
<evidence type="ECO:0000313" key="4">
    <source>
        <dbReference type="Proteomes" id="UP000039324"/>
    </source>
</evidence>
<protein>
    <submittedName>
        <fullName evidence="3">Uncharacterized protein</fullName>
    </submittedName>
</protein>
<feature type="chain" id="PRO_5005193726" evidence="2">
    <location>
        <begin position="25"/>
        <end position="488"/>
    </location>
</feature>
<evidence type="ECO:0000256" key="2">
    <source>
        <dbReference type="SAM" id="SignalP"/>
    </source>
</evidence>
<dbReference type="InterPro" id="IPR005049">
    <property type="entry name" value="STL-like"/>
</dbReference>
<dbReference type="AlphaFoldDB" id="A0A0G4J6I6"/>
<dbReference type="EMBL" id="CDSF01000136">
    <property type="protein sequence ID" value="CEP03009.1"/>
    <property type="molecule type" value="Genomic_DNA"/>
</dbReference>
<dbReference type="OrthoDB" id="5945766at2759"/>
<keyword evidence="1" id="KW-0812">Transmembrane</keyword>
<gene>
    <name evidence="3" type="ORF">PBRA_009227</name>
</gene>
<keyword evidence="1" id="KW-1133">Transmembrane helix</keyword>
<feature type="transmembrane region" description="Helical" evidence="1">
    <location>
        <begin position="450"/>
        <end position="470"/>
    </location>
</feature>
<accession>A0A0G4J6I6</accession>